<dbReference type="EMBL" id="JBDNCH010000002">
    <property type="protein sequence ID" value="MEN9060232.1"/>
    <property type="molecule type" value="Genomic_DNA"/>
</dbReference>
<reference evidence="1 2" key="1">
    <citation type="submission" date="2024-05" db="EMBL/GenBank/DDBJ databases">
        <title>Genome sequence of Ponticoccus litoralis KCCM 90028.</title>
        <authorList>
            <person name="Kim J.M."/>
            <person name="Lee J.K."/>
            <person name="Choi B.J."/>
            <person name="Bayburt H."/>
            <person name="Baek J.H."/>
            <person name="Jeon C.O."/>
        </authorList>
    </citation>
    <scope>NUCLEOTIDE SEQUENCE [LARGE SCALE GENOMIC DNA]</scope>
    <source>
        <strain evidence="1 2">KCCM 90028</strain>
    </source>
</reference>
<name>A0AAW9SBQ4_9RHOB</name>
<sequence length="125" mass="14028">MSRPDPLSAVRRPRDPRIDAFRGLALAMIFIDHVPGNPYEAWTLRNWGFSDAAEAFFVMSGVAAGIAYSARFETRDQTGLWPAMAPLWSRALDAVHGADAADGRDHRDLRRRRRALRHARTADQA</sequence>
<organism evidence="1 2">
    <name type="scientific">Ponticoccus litoralis</name>
    <dbReference type="NCBI Taxonomy" id="422297"/>
    <lineage>
        <taxon>Bacteria</taxon>
        <taxon>Pseudomonadati</taxon>
        <taxon>Pseudomonadota</taxon>
        <taxon>Alphaproteobacteria</taxon>
        <taxon>Rhodobacterales</taxon>
        <taxon>Roseobacteraceae</taxon>
        <taxon>Ponticoccus</taxon>
    </lineage>
</organism>
<dbReference type="AlphaFoldDB" id="A0AAW9SBQ4"/>
<keyword evidence="2" id="KW-1185">Reference proteome</keyword>
<comment type="caution">
    <text evidence="1">The sequence shown here is derived from an EMBL/GenBank/DDBJ whole genome shotgun (WGS) entry which is preliminary data.</text>
</comment>
<dbReference type="InterPro" id="IPR014550">
    <property type="entry name" value="UCP028704_OpgC"/>
</dbReference>
<evidence type="ECO:0000313" key="2">
    <source>
        <dbReference type="Proteomes" id="UP001428774"/>
    </source>
</evidence>
<dbReference type="PANTHER" id="PTHR38592">
    <property type="entry name" value="BLL4819 PROTEIN"/>
    <property type="match status" value="1"/>
</dbReference>
<accession>A0AAW9SBQ4</accession>
<gene>
    <name evidence="1" type="primary">opgC</name>
    <name evidence="1" type="ORF">ABFB10_03435</name>
</gene>
<dbReference type="Pfam" id="PF10129">
    <property type="entry name" value="OpgC_C"/>
    <property type="match status" value="1"/>
</dbReference>
<dbReference type="PANTHER" id="PTHR38592:SF3">
    <property type="entry name" value="BLL4819 PROTEIN"/>
    <property type="match status" value="1"/>
</dbReference>
<proteinExistence type="predicted"/>
<dbReference type="RefSeq" id="WP_347165414.1">
    <property type="nucleotide sequence ID" value="NZ_JBDNCH010000002.1"/>
</dbReference>
<dbReference type="Proteomes" id="UP001428774">
    <property type="component" value="Unassembled WGS sequence"/>
</dbReference>
<evidence type="ECO:0000313" key="1">
    <source>
        <dbReference type="EMBL" id="MEN9060232.1"/>
    </source>
</evidence>
<protein>
    <submittedName>
        <fullName evidence="1">OpgC domain-containing protein</fullName>
    </submittedName>
</protein>